<dbReference type="Gene3D" id="3.20.20.80">
    <property type="entry name" value="Glycosidases"/>
    <property type="match status" value="1"/>
</dbReference>
<dbReference type="GO" id="GO:0009986">
    <property type="term" value="C:cell surface"/>
    <property type="evidence" value="ECO:0007669"/>
    <property type="project" value="TreeGrafter"/>
</dbReference>
<keyword evidence="2 4" id="KW-0378">Hydrolase</keyword>
<feature type="chain" id="PRO_5022685395" evidence="5">
    <location>
        <begin position="29"/>
        <end position="569"/>
    </location>
</feature>
<dbReference type="SUPFAM" id="SSF51445">
    <property type="entry name" value="(Trans)glycosidases"/>
    <property type="match status" value="1"/>
</dbReference>
<name>A0A5B9VVB3_9BACT</name>
<evidence type="ECO:0000256" key="2">
    <source>
        <dbReference type="ARBA" id="ARBA00022801"/>
    </source>
</evidence>
<organism evidence="7 8">
    <name type="scientific">Aquisphaera giovannonii</name>
    <dbReference type="NCBI Taxonomy" id="406548"/>
    <lineage>
        <taxon>Bacteria</taxon>
        <taxon>Pseudomonadati</taxon>
        <taxon>Planctomycetota</taxon>
        <taxon>Planctomycetia</taxon>
        <taxon>Isosphaerales</taxon>
        <taxon>Isosphaeraceae</taxon>
        <taxon>Aquisphaera</taxon>
    </lineage>
</organism>
<dbReference type="PANTHER" id="PTHR31297:SF17">
    <property type="entry name" value="ENDOGLUCANASE"/>
    <property type="match status" value="1"/>
</dbReference>
<reference evidence="7 8" key="1">
    <citation type="submission" date="2019-08" db="EMBL/GenBank/DDBJ databases">
        <title>Deep-cultivation of Planctomycetes and their phenomic and genomic characterization uncovers novel biology.</title>
        <authorList>
            <person name="Wiegand S."/>
            <person name="Jogler M."/>
            <person name="Boedeker C."/>
            <person name="Pinto D."/>
            <person name="Vollmers J."/>
            <person name="Rivas-Marin E."/>
            <person name="Kohn T."/>
            <person name="Peeters S.H."/>
            <person name="Heuer A."/>
            <person name="Rast P."/>
            <person name="Oberbeckmann S."/>
            <person name="Bunk B."/>
            <person name="Jeske O."/>
            <person name="Meyerdierks A."/>
            <person name="Storesund J.E."/>
            <person name="Kallscheuer N."/>
            <person name="Luecker S."/>
            <person name="Lage O.M."/>
            <person name="Pohl T."/>
            <person name="Merkel B.J."/>
            <person name="Hornburger P."/>
            <person name="Mueller R.-W."/>
            <person name="Bruemmer F."/>
            <person name="Labrenz M."/>
            <person name="Spormann A.M."/>
            <person name="Op den Camp H."/>
            <person name="Overmann J."/>
            <person name="Amann R."/>
            <person name="Jetten M.S.M."/>
            <person name="Mascher T."/>
            <person name="Medema M.H."/>
            <person name="Devos D.P."/>
            <person name="Kaster A.-K."/>
            <person name="Ovreas L."/>
            <person name="Rohde M."/>
            <person name="Galperin M.Y."/>
            <person name="Jogler C."/>
        </authorList>
    </citation>
    <scope>NUCLEOTIDE SEQUENCE [LARGE SCALE GENOMIC DNA]</scope>
    <source>
        <strain evidence="7 8">OJF2</strain>
    </source>
</reference>
<dbReference type="InterPro" id="IPR050386">
    <property type="entry name" value="Glycosyl_hydrolase_5"/>
</dbReference>
<dbReference type="EC" id="3.2.1.4" evidence="7"/>
<keyword evidence="3 4" id="KW-0326">Glycosidase</keyword>
<dbReference type="GO" id="GO:0005576">
    <property type="term" value="C:extracellular region"/>
    <property type="evidence" value="ECO:0007669"/>
    <property type="project" value="TreeGrafter"/>
</dbReference>
<feature type="signal peptide" evidence="5">
    <location>
        <begin position="1"/>
        <end position="28"/>
    </location>
</feature>
<evidence type="ECO:0000256" key="5">
    <source>
        <dbReference type="SAM" id="SignalP"/>
    </source>
</evidence>
<dbReference type="RefSeq" id="WP_148591158.1">
    <property type="nucleotide sequence ID" value="NZ_CP042997.1"/>
</dbReference>
<dbReference type="EMBL" id="CP042997">
    <property type="protein sequence ID" value="QEH32172.1"/>
    <property type="molecule type" value="Genomic_DNA"/>
</dbReference>
<feature type="domain" description="Glycoside hydrolase family 5" evidence="6">
    <location>
        <begin position="243"/>
        <end position="541"/>
    </location>
</feature>
<comment type="similarity">
    <text evidence="4">Belongs to the glycosyl hydrolase 5 (cellulase A) family.</text>
</comment>
<evidence type="ECO:0000256" key="1">
    <source>
        <dbReference type="ARBA" id="ARBA00022729"/>
    </source>
</evidence>
<dbReference type="PANTHER" id="PTHR31297">
    <property type="entry name" value="GLUCAN ENDO-1,6-BETA-GLUCOSIDASE B"/>
    <property type="match status" value="1"/>
</dbReference>
<dbReference type="InterPro" id="IPR001547">
    <property type="entry name" value="Glyco_hydro_5"/>
</dbReference>
<dbReference type="GO" id="GO:0009251">
    <property type="term" value="P:glucan catabolic process"/>
    <property type="evidence" value="ECO:0007669"/>
    <property type="project" value="TreeGrafter"/>
</dbReference>
<sequence length="569" mass="62257" precursor="true">MTYSLGWTRPIRWAGLAAILALPLAARGAGPAKLAAGARFDLRADAAVGTIDGGRVVQGTGTIDRPNWLKGREQAAAYSVNFPISRLGWRELAVRFTPEGTGNVSVTLMGPWEQASPGVLYREEAFWDGLNVDGATLEGGGFEPPSAASAWQSGGGSIIRKAADAPALEGSHLARTWHNATLTANLAVRAGTPVTVLVHARAVTPEGFREMKRIAGHDTPAHRAALKFRRGANLGNGLEVAPSQDWGVKYTAEDIRHIKAEGFDHIRIPIGWHHYTGPAPSYTLRPEIFRKVDFFVNEAAREKLNVLINIHHFDDFTTDPKGQAARFLAIWEQVAAHYAKAPDGLAFELLNEPKDAATTEVINPIFAKAVRAIRKTNPHRTIVYGPGKWNGIEELPALMLPDDDRNLIATVHCYDPFRFTHQGASWTGNGPDSKVVGIVFPGPPRTPLEPDSSLDLSRGFRDWLHAYNTEPAGSNPCGPEVMDLAVTRIKEWSDYYGRPVYLGEFGAYTRADPASRANYYGLFRRRLEAANIGWALWDWHAGFNYWDPKANAPEPGMHDALFGGAKAGR</sequence>
<dbReference type="Proteomes" id="UP000324233">
    <property type="component" value="Chromosome"/>
</dbReference>
<proteinExistence type="inferred from homology"/>
<dbReference type="GO" id="GO:0008422">
    <property type="term" value="F:beta-glucosidase activity"/>
    <property type="evidence" value="ECO:0007669"/>
    <property type="project" value="TreeGrafter"/>
</dbReference>
<dbReference type="OrthoDB" id="9800955at2"/>
<evidence type="ECO:0000313" key="7">
    <source>
        <dbReference type="EMBL" id="QEH32172.1"/>
    </source>
</evidence>
<dbReference type="GO" id="GO:0008810">
    <property type="term" value="F:cellulase activity"/>
    <property type="evidence" value="ECO:0007669"/>
    <property type="project" value="UniProtKB-EC"/>
</dbReference>
<evidence type="ECO:0000256" key="4">
    <source>
        <dbReference type="RuleBase" id="RU361153"/>
    </source>
</evidence>
<evidence type="ECO:0000256" key="3">
    <source>
        <dbReference type="ARBA" id="ARBA00023295"/>
    </source>
</evidence>
<gene>
    <name evidence="7" type="primary">celH</name>
    <name evidence="7" type="ORF">OJF2_06410</name>
</gene>
<dbReference type="InterPro" id="IPR017853">
    <property type="entry name" value="GH"/>
</dbReference>
<keyword evidence="1 5" id="KW-0732">Signal</keyword>
<dbReference type="AlphaFoldDB" id="A0A5B9VVB3"/>
<dbReference type="Pfam" id="PF00150">
    <property type="entry name" value="Cellulase"/>
    <property type="match status" value="1"/>
</dbReference>
<evidence type="ECO:0000259" key="6">
    <source>
        <dbReference type="Pfam" id="PF00150"/>
    </source>
</evidence>
<accession>A0A5B9VVB3</accession>
<evidence type="ECO:0000313" key="8">
    <source>
        <dbReference type="Proteomes" id="UP000324233"/>
    </source>
</evidence>
<protein>
    <submittedName>
        <fullName evidence="7">Endoglucanase H</fullName>
        <ecNumber evidence="7">3.2.1.4</ecNumber>
    </submittedName>
</protein>
<keyword evidence="8" id="KW-1185">Reference proteome</keyword>
<dbReference type="KEGG" id="agv:OJF2_06410"/>